<evidence type="ECO:0000259" key="4">
    <source>
        <dbReference type="Pfam" id="PF00080"/>
    </source>
</evidence>
<dbReference type="Pfam" id="PF00080">
    <property type="entry name" value="Sod_Cu"/>
    <property type="match status" value="1"/>
</dbReference>
<keyword evidence="2" id="KW-0862">Zinc</keyword>
<keyword evidence="2" id="KW-0479">Metal-binding</keyword>
<feature type="domain" description="Superoxide dismutase copper/zinc binding" evidence="4">
    <location>
        <begin position="12"/>
        <end position="42"/>
    </location>
</feature>
<dbReference type="Gene3D" id="2.60.40.200">
    <property type="entry name" value="Superoxide dismutase, copper/zinc binding domain"/>
    <property type="match status" value="1"/>
</dbReference>
<proteinExistence type="inferred from homology"/>
<evidence type="ECO:0000313" key="5">
    <source>
        <dbReference type="EMBL" id="MFN2975692.1"/>
    </source>
</evidence>
<dbReference type="Proteomes" id="UP001634747">
    <property type="component" value="Unassembled WGS sequence"/>
</dbReference>
<dbReference type="PROSITE" id="PS00332">
    <property type="entry name" value="SOD_CU_ZN_2"/>
    <property type="match status" value="1"/>
</dbReference>
<dbReference type="SUPFAM" id="SSF49329">
    <property type="entry name" value="Cu,Zn superoxide dismutase-like"/>
    <property type="match status" value="1"/>
</dbReference>
<keyword evidence="2" id="KW-0186">Copper</keyword>
<sequence length="46" mass="4965">MSLNPRLQVTNRDGSIVIHERGDDMRTGPSGDSGNRIACGVIPSKR</sequence>
<comment type="caution">
    <text evidence="5">The sequence shown here is derived from an EMBL/GenBank/DDBJ whole genome shotgun (WGS) entry which is preliminary data.</text>
</comment>
<evidence type="ECO:0000256" key="3">
    <source>
        <dbReference type="SAM" id="MobiDB-lite"/>
    </source>
</evidence>
<organism evidence="5 6">
    <name type="scientific">Terriglobus aquaticus</name>
    <dbReference type="NCBI Taxonomy" id="940139"/>
    <lineage>
        <taxon>Bacteria</taxon>
        <taxon>Pseudomonadati</taxon>
        <taxon>Acidobacteriota</taxon>
        <taxon>Terriglobia</taxon>
        <taxon>Terriglobales</taxon>
        <taxon>Acidobacteriaceae</taxon>
        <taxon>Terriglobus</taxon>
    </lineage>
</organism>
<keyword evidence="6" id="KW-1185">Reference proteome</keyword>
<dbReference type="InterPro" id="IPR001424">
    <property type="entry name" value="SOD_Cu_Zn_dom"/>
</dbReference>
<gene>
    <name evidence="5" type="ORF">ACK2TP_07945</name>
</gene>
<reference evidence="5 6" key="1">
    <citation type="submission" date="2024-12" db="EMBL/GenBank/DDBJ databases">
        <authorList>
            <person name="Lee Y."/>
        </authorList>
    </citation>
    <scope>NUCLEOTIDE SEQUENCE [LARGE SCALE GENOMIC DNA]</scope>
    <source>
        <strain evidence="5 6">03SUJ4</strain>
    </source>
</reference>
<comment type="function">
    <text evidence="2">Destroys radicals which are normally produced within the cells and which are toxic to biological systems.</text>
</comment>
<comment type="catalytic activity">
    <reaction evidence="2">
        <text>2 superoxide + 2 H(+) = H2O2 + O2</text>
        <dbReference type="Rhea" id="RHEA:20696"/>
        <dbReference type="ChEBI" id="CHEBI:15378"/>
        <dbReference type="ChEBI" id="CHEBI:15379"/>
        <dbReference type="ChEBI" id="CHEBI:16240"/>
        <dbReference type="ChEBI" id="CHEBI:18421"/>
        <dbReference type="EC" id="1.15.1.1"/>
    </reaction>
</comment>
<dbReference type="EC" id="1.15.1.1" evidence="2"/>
<name>A0ABW9KJE0_9BACT</name>
<dbReference type="RefSeq" id="WP_317889804.1">
    <property type="nucleotide sequence ID" value="NZ_BAABBH010000001.1"/>
</dbReference>
<accession>A0ABW9KJE0</accession>
<protein>
    <recommendedName>
        <fullName evidence="2">Superoxide dismutase [Cu-Zn]</fullName>
        <ecNumber evidence="2">1.15.1.1</ecNumber>
    </recommendedName>
</protein>
<evidence type="ECO:0000313" key="6">
    <source>
        <dbReference type="Proteomes" id="UP001634747"/>
    </source>
</evidence>
<keyword evidence="2" id="KW-0560">Oxidoreductase</keyword>
<dbReference type="InterPro" id="IPR036423">
    <property type="entry name" value="SOD-like_Cu/Zn_dom_sf"/>
</dbReference>
<comment type="cofactor">
    <cofactor evidence="2">
        <name>Zn(2+)</name>
        <dbReference type="ChEBI" id="CHEBI:29105"/>
    </cofactor>
    <text evidence="2">Binds 1 zinc ion per subunit.</text>
</comment>
<dbReference type="EMBL" id="JBJYXY010000001">
    <property type="protein sequence ID" value="MFN2975692.1"/>
    <property type="molecule type" value="Genomic_DNA"/>
</dbReference>
<evidence type="ECO:0000256" key="1">
    <source>
        <dbReference type="ARBA" id="ARBA00010457"/>
    </source>
</evidence>
<evidence type="ECO:0000256" key="2">
    <source>
        <dbReference type="RuleBase" id="RU000393"/>
    </source>
</evidence>
<feature type="region of interest" description="Disordered" evidence="3">
    <location>
        <begin position="21"/>
        <end position="46"/>
    </location>
</feature>
<dbReference type="InterPro" id="IPR018152">
    <property type="entry name" value="SOD_Cu/Zn_BS"/>
</dbReference>
<comment type="cofactor">
    <cofactor evidence="2">
        <name>Cu cation</name>
        <dbReference type="ChEBI" id="CHEBI:23378"/>
    </cofactor>
    <text evidence="2">Binds 1 copper ion per subunit.</text>
</comment>
<comment type="similarity">
    <text evidence="1 2">Belongs to the Cu-Zn superoxide dismutase family.</text>
</comment>